<feature type="region of interest" description="Disordered" evidence="1">
    <location>
        <begin position="129"/>
        <end position="148"/>
    </location>
</feature>
<dbReference type="PROSITE" id="PS00463">
    <property type="entry name" value="ZN2_CY6_FUNGAL_1"/>
    <property type="match status" value="1"/>
</dbReference>
<organism evidence="3 4">
    <name type="scientific">Leucocoprinus leucothites</name>
    <dbReference type="NCBI Taxonomy" id="201217"/>
    <lineage>
        <taxon>Eukaryota</taxon>
        <taxon>Fungi</taxon>
        <taxon>Dikarya</taxon>
        <taxon>Basidiomycota</taxon>
        <taxon>Agaricomycotina</taxon>
        <taxon>Agaricomycetes</taxon>
        <taxon>Agaricomycetidae</taxon>
        <taxon>Agaricales</taxon>
        <taxon>Agaricineae</taxon>
        <taxon>Agaricaceae</taxon>
        <taxon>Leucocoprinus</taxon>
    </lineage>
</organism>
<evidence type="ECO:0000313" key="4">
    <source>
        <dbReference type="Proteomes" id="UP000559027"/>
    </source>
</evidence>
<dbReference type="Gene3D" id="4.10.240.10">
    <property type="entry name" value="Zn(2)-C6 fungal-type DNA-binding domain"/>
    <property type="match status" value="1"/>
</dbReference>
<dbReference type="PROSITE" id="PS50048">
    <property type="entry name" value="ZN2_CY6_FUNGAL_2"/>
    <property type="match status" value="1"/>
</dbReference>
<evidence type="ECO:0000313" key="3">
    <source>
        <dbReference type="EMBL" id="KAF5354748.1"/>
    </source>
</evidence>
<comment type="caution">
    <text evidence="3">The sequence shown here is derived from an EMBL/GenBank/DDBJ whole genome shotgun (WGS) entry which is preliminary data.</text>
</comment>
<dbReference type="InterPro" id="IPR036864">
    <property type="entry name" value="Zn2-C6_fun-type_DNA-bd_sf"/>
</dbReference>
<feature type="region of interest" description="Disordered" evidence="1">
    <location>
        <begin position="180"/>
        <end position="265"/>
    </location>
</feature>
<dbReference type="Proteomes" id="UP000559027">
    <property type="component" value="Unassembled WGS sequence"/>
</dbReference>
<feature type="region of interest" description="Disordered" evidence="1">
    <location>
        <begin position="8"/>
        <end position="45"/>
    </location>
</feature>
<name>A0A8H5FZV5_9AGAR</name>
<feature type="compositionally biased region" description="Basic and acidic residues" evidence="1">
    <location>
        <begin position="24"/>
        <end position="40"/>
    </location>
</feature>
<evidence type="ECO:0000256" key="1">
    <source>
        <dbReference type="SAM" id="MobiDB-lite"/>
    </source>
</evidence>
<feature type="compositionally biased region" description="Low complexity" evidence="1">
    <location>
        <begin position="452"/>
        <end position="472"/>
    </location>
</feature>
<dbReference type="CDD" id="cd00067">
    <property type="entry name" value="GAL4"/>
    <property type="match status" value="1"/>
</dbReference>
<feature type="compositionally biased region" description="Pro residues" evidence="1">
    <location>
        <begin position="331"/>
        <end position="344"/>
    </location>
</feature>
<proteinExistence type="predicted"/>
<dbReference type="AlphaFoldDB" id="A0A8H5FZV5"/>
<keyword evidence="4" id="KW-1185">Reference proteome</keyword>
<protein>
    <recommendedName>
        <fullName evidence="2">Zn(2)-C6 fungal-type domain-containing protein</fullName>
    </recommendedName>
</protein>
<reference evidence="3 4" key="1">
    <citation type="journal article" date="2020" name="ISME J.">
        <title>Uncovering the hidden diversity of litter-decomposition mechanisms in mushroom-forming fungi.</title>
        <authorList>
            <person name="Floudas D."/>
            <person name="Bentzer J."/>
            <person name="Ahren D."/>
            <person name="Johansson T."/>
            <person name="Persson P."/>
            <person name="Tunlid A."/>
        </authorList>
    </citation>
    <scope>NUCLEOTIDE SEQUENCE [LARGE SCALE GENOMIC DNA]</scope>
    <source>
        <strain evidence="3 4">CBS 146.42</strain>
    </source>
</reference>
<feature type="domain" description="Zn(2)-C6 fungal-type" evidence="2">
    <location>
        <begin position="404"/>
        <end position="439"/>
    </location>
</feature>
<dbReference type="SUPFAM" id="SSF57701">
    <property type="entry name" value="Zn2/Cys6 DNA-binding domain"/>
    <property type="match status" value="1"/>
</dbReference>
<dbReference type="InterPro" id="IPR001138">
    <property type="entry name" value="Zn2Cys6_DnaBD"/>
</dbReference>
<sequence>MASYDLNYFPAHPPPNISPYPPRHTTDNHMSHPHLEDTHQQHHLSPFQQTLREQDEKFYQTFPDARHEPLQGSDGQVWRTGFNDGDVLTGYSFPLEGFGGALHYSYPLPGHDLPQASHSSLSCAVKPSVTMQQQEQQPHTLHTAQVQQNQHTTYVNPYAPPTNVYPDTFPSAAPFQLPVAPSAPDISHHGQYHQHNQYPPSLSSPVMDSLTPATSSDPSPFQSTRQRHHTPPNAYHRPPPFNLVSSPAHLEPSSPLSPPELMPATYPQDINAARRESEHLLLDQRLPHTTPPQPPSRRDSRESYSRPGRRPSVPYTRPPNHRPGGSRSAPMPSPDMIWPPPSPNVAPTMGLNSNVSGEAFVMINSGTTSAGQAAATIAPNPALSSISSVSGHGKRNPDKKPALACVFCRGRKIACGPPPKDGDGKTCNQCSRRSLPCEYPTESRRGMRKKPSTSPTSPGSPSTPAAGASKTSNTDGTTSNPKSNPEAPPKAAANKKR</sequence>
<feature type="compositionally biased region" description="Pro residues" evidence="1">
    <location>
        <begin position="11"/>
        <end position="22"/>
    </location>
</feature>
<dbReference type="OrthoDB" id="39175at2759"/>
<evidence type="ECO:0000259" key="2">
    <source>
        <dbReference type="PROSITE" id="PS50048"/>
    </source>
</evidence>
<dbReference type="EMBL" id="JAACJO010000008">
    <property type="protein sequence ID" value="KAF5354748.1"/>
    <property type="molecule type" value="Genomic_DNA"/>
</dbReference>
<feature type="region of interest" description="Disordered" evidence="1">
    <location>
        <begin position="282"/>
        <end position="345"/>
    </location>
</feature>
<feature type="compositionally biased region" description="Low complexity" evidence="1">
    <location>
        <begin position="479"/>
        <end position="497"/>
    </location>
</feature>
<accession>A0A8H5FZV5</accession>
<dbReference type="GO" id="GO:0000981">
    <property type="term" value="F:DNA-binding transcription factor activity, RNA polymerase II-specific"/>
    <property type="evidence" value="ECO:0007669"/>
    <property type="project" value="InterPro"/>
</dbReference>
<feature type="region of interest" description="Disordered" evidence="1">
    <location>
        <begin position="415"/>
        <end position="497"/>
    </location>
</feature>
<dbReference type="GO" id="GO:0008270">
    <property type="term" value="F:zinc ion binding"/>
    <property type="evidence" value="ECO:0007669"/>
    <property type="project" value="InterPro"/>
</dbReference>
<feature type="compositionally biased region" description="Low complexity" evidence="1">
    <location>
        <begin position="245"/>
        <end position="254"/>
    </location>
</feature>
<gene>
    <name evidence="3" type="ORF">D9756_005250</name>
</gene>
<feature type="compositionally biased region" description="Polar residues" evidence="1">
    <location>
        <begin position="193"/>
        <end position="224"/>
    </location>
</feature>
<dbReference type="SMART" id="SM00066">
    <property type="entry name" value="GAL4"/>
    <property type="match status" value="1"/>
</dbReference>